<feature type="region of interest" description="Disordered" evidence="1">
    <location>
        <begin position="534"/>
        <end position="597"/>
    </location>
</feature>
<evidence type="ECO:0000313" key="3">
    <source>
        <dbReference type="Proteomes" id="UP000075901"/>
    </source>
</evidence>
<organism evidence="2 3">
    <name type="scientific">Anopheles maculatus</name>
    <dbReference type="NCBI Taxonomy" id="74869"/>
    <lineage>
        <taxon>Eukaryota</taxon>
        <taxon>Metazoa</taxon>
        <taxon>Ecdysozoa</taxon>
        <taxon>Arthropoda</taxon>
        <taxon>Hexapoda</taxon>
        <taxon>Insecta</taxon>
        <taxon>Pterygota</taxon>
        <taxon>Neoptera</taxon>
        <taxon>Endopterygota</taxon>
        <taxon>Diptera</taxon>
        <taxon>Nematocera</taxon>
        <taxon>Culicoidea</taxon>
        <taxon>Culicidae</taxon>
        <taxon>Anophelinae</taxon>
        <taxon>Anopheles</taxon>
        <taxon>Anopheles maculatus group</taxon>
    </lineage>
</organism>
<evidence type="ECO:0000256" key="1">
    <source>
        <dbReference type="SAM" id="MobiDB-lite"/>
    </source>
</evidence>
<name>A0A182SY90_9DIPT</name>
<reference evidence="3" key="1">
    <citation type="submission" date="2013-09" db="EMBL/GenBank/DDBJ databases">
        <title>The Genome Sequence of Anopheles maculatus species B.</title>
        <authorList>
            <consortium name="The Broad Institute Genomics Platform"/>
            <person name="Neafsey D.E."/>
            <person name="Besansky N."/>
            <person name="Howell P."/>
            <person name="Walton C."/>
            <person name="Young S.K."/>
            <person name="Zeng Q."/>
            <person name="Gargeya S."/>
            <person name="Fitzgerald M."/>
            <person name="Haas B."/>
            <person name="Abouelleil A."/>
            <person name="Allen A.W."/>
            <person name="Alvarado L."/>
            <person name="Arachchi H.M."/>
            <person name="Berlin A.M."/>
            <person name="Chapman S.B."/>
            <person name="Gainer-Dewar J."/>
            <person name="Goldberg J."/>
            <person name="Griggs A."/>
            <person name="Gujja S."/>
            <person name="Hansen M."/>
            <person name="Howarth C."/>
            <person name="Imamovic A."/>
            <person name="Ireland A."/>
            <person name="Larimer J."/>
            <person name="McCowan C."/>
            <person name="Murphy C."/>
            <person name="Pearson M."/>
            <person name="Poon T.W."/>
            <person name="Priest M."/>
            <person name="Roberts A."/>
            <person name="Saif S."/>
            <person name="Shea T."/>
            <person name="Sisk P."/>
            <person name="Sykes S."/>
            <person name="Wortman J."/>
            <person name="Nusbaum C."/>
            <person name="Birren B."/>
        </authorList>
    </citation>
    <scope>NUCLEOTIDE SEQUENCE [LARGE SCALE GENOMIC DNA]</scope>
    <source>
        <strain evidence="3">maculatus3</strain>
    </source>
</reference>
<proteinExistence type="predicted"/>
<protein>
    <submittedName>
        <fullName evidence="2">Uncharacterized protein</fullName>
    </submittedName>
</protein>
<evidence type="ECO:0000313" key="2">
    <source>
        <dbReference type="EnsemblMetazoa" id="AMAM015843-PA"/>
    </source>
</evidence>
<reference evidence="2" key="2">
    <citation type="submission" date="2020-05" db="UniProtKB">
        <authorList>
            <consortium name="EnsemblMetazoa"/>
        </authorList>
    </citation>
    <scope>IDENTIFICATION</scope>
    <source>
        <strain evidence="2">maculatus3</strain>
    </source>
</reference>
<accession>A0A182SY90</accession>
<dbReference type="EnsemblMetazoa" id="AMAM015843-RA">
    <property type="protein sequence ID" value="AMAM015843-PA"/>
    <property type="gene ID" value="AMAM015843"/>
</dbReference>
<dbReference type="VEuPathDB" id="VectorBase:AMAM015843"/>
<feature type="region of interest" description="Disordered" evidence="1">
    <location>
        <begin position="207"/>
        <end position="316"/>
    </location>
</feature>
<feature type="compositionally biased region" description="Basic and acidic residues" evidence="1">
    <location>
        <begin position="256"/>
        <end position="269"/>
    </location>
</feature>
<sequence>MDNLTRTENKLKSLAVPSKSIPSEATIKQQAVTRQRKANEAIESLLRQRSLVTCPVVQMQTEPRPHPSVVRSSAVNVAEMKIQQQHEGKDISTDSCASIVLDTFERPGIPLPASEAIAGGTDKIGKLKELLDQINEQRRLLTEEIAREKAEQEATKPMPNEKATKLEIERLERMKRRQEELLEQQQLLQKREREVEELGRQLEEKMAVLQRNHPKQQKEAKKATKPKVHVETKGQKGTIDVDVVQPSSAASSISETSKDSNESVDKPTDRSQPAPVKIIITVNDKGTSPKSKQKKKSKKKLEIPAQQSQATVAPEPVQTTEIIKPLASRKESATGLKKKVIDFSPGSSSTTSTVYRPLPPKIGSLKILQRDVPVTANEPTKPIAPAEGLKYNLQKSDKARKLDLPSSATNLNPNLLKYIVRLLGMSRQSIDQLGVSSTSISTPSASIVNVSSNNAVGDRQPGPLAPNEEESERVNRLRKFIDENYNFLQEIDETLRRSSSDQSTLGSSGERSGLSVDADVSRVEGVWMETLRRRERTMKKQQQQKKVPVESDDRPVSKGKSSKKQCDNPQSVQPIEPSLGAIEPAVQPQRMVQAPAP</sequence>
<dbReference type="Proteomes" id="UP000075901">
    <property type="component" value="Unassembled WGS sequence"/>
</dbReference>
<feature type="region of interest" description="Disordered" evidence="1">
    <location>
        <begin position="451"/>
        <end position="471"/>
    </location>
</feature>
<feature type="compositionally biased region" description="Basic and acidic residues" evidence="1">
    <location>
        <begin position="216"/>
        <end position="234"/>
    </location>
</feature>
<feature type="region of interest" description="Disordered" evidence="1">
    <location>
        <begin position="495"/>
        <end position="517"/>
    </location>
</feature>
<feature type="compositionally biased region" description="Basic residues" evidence="1">
    <location>
        <begin position="534"/>
        <end position="543"/>
    </location>
</feature>
<dbReference type="AlphaFoldDB" id="A0A182SY90"/>
<feature type="compositionally biased region" description="Basic and acidic residues" evidence="1">
    <location>
        <begin position="547"/>
        <end position="556"/>
    </location>
</feature>
<feature type="compositionally biased region" description="Polar residues" evidence="1">
    <location>
        <begin position="305"/>
        <end position="316"/>
    </location>
</feature>
<keyword evidence="3" id="KW-1185">Reference proteome</keyword>